<proteinExistence type="predicted"/>
<organism evidence="1 2">
    <name type="scientific">Aspergillus felis</name>
    <dbReference type="NCBI Taxonomy" id="1287682"/>
    <lineage>
        <taxon>Eukaryota</taxon>
        <taxon>Fungi</taxon>
        <taxon>Dikarya</taxon>
        <taxon>Ascomycota</taxon>
        <taxon>Pezizomycotina</taxon>
        <taxon>Eurotiomycetes</taxon>
        <taxon>Eurotiomycetidae</taxon>
        <taxon>Eurotiales</taxon>
        <taxon>Aspergillaceae</taxon>
        <taxon>Aspergillus</taxon>
        <taxon>Aspergillus subgen. Fumigati</taxon>
    </lineage>
</organism>
<dbReference type="AlphaFoldDB" id="A0A8H6V1L2"/>
<accession>A0A8H6V1L2</accession>
<reference evidence="1" key="1">
    <citation type="submission" date="2020-06" db="EMBL/GenBank/DDBJ databases">
        <title>Draft genome sequences of strains closely related to Aspergillus parafelis and Aspergillus hiratsukae.</title>
        <authorList>
            <person name="Dos Santos R.A.C."/>
            <person name="Rivero-Menendez O."/>
            <person name="Steenwyk J.L."/>
            <person name="Mead M.E."/>
            <person name="Goldman G.H."/>
            <person name="Alastruey-Izquierdo A."/>
            <person name="Rokas A."/>
        </authorList>
    </citation>
    <scope>NUCLEOTIDE SEQUENCE</scope>
    <source>
        <strain evidence="1">CNM-CM7691</strain>
    </source>
</reference>
<protein>
    <submittedName>
        <fullName evidence="1">Uncharacterized protein</fullName>
    </submittedName>
</protein>
<dbReference type="Proteomes" id="UP000641853">
    <property type="component" value="Unassembled WGS sequence"/>
</dbReference>
<evidence type="ECO:0000313" key="2">
    <source>
        <dbReference type="Proteomes" id="UP000641853"/>
    </source>
</evidence>
<gene>
    <name evidence="1" type="ORF">CNMCM7691_007313</name>
</gene>
<comment type="caution">
    <text evidence="1">The sequence shown here is derived from an EMBL/GenBank/DDBJ whole genome shotgun (WGS) entry which is preliminary data.</text>
</comment>
<name>A0A8H6V1L2_9EURO</name>
<keyword evidence="2" id="KW-1185">Reference proteome</keyword>
<sequence>MRQEGLLAAKRTSFPCPALSNTFKCWLHKRGMAKALPGIITELSVSTDYEGAISAHASLTRWRVRDGKLVLNMKTPAGLLQRTWLQSFKPMRMGREHYRLYRTGEEFDDATWKDFRARSRELRGAVLALADAIAQAVLVDKAARATECDLWPALAFFNLNAFVLIGEWLVGGNGAVQAAIIIKWTPSRTTRRVRGPAPDVTILSAPPEWSACHHAHGAAPNAERVAQMVSSVFYNGELQTSRATADQTRELVRQINLLNRRTLSRSGQMLFLVKDSIDHHDAQQLSRLAHRSVAAALVIRLLSQQVAESTILVTP</sequence>
<dbReference type="EMBL" id="JACBAG010001924">
    <property type="protein sequence ID" value="KAF7175273.1"/>
    <property type="molecule type" value="Genomic_DNA"/>
</dbReference>
<evidence type="ECO:0000313" key="1">
    <source>
        <dbReference type="EMBL" id="KAF7175273.1"/>
    </source>
</evidence>